<dbReference type="Gene3D" id="2.120.10.30">
    <property type="entry name" value="TolB, C-terminal domain"/>
    <property type="match status" value="2"/>
</dbReference>
<organism evidence="4 5">
    <name type="scientific">Salinimicrobium flavum</name>
    <dbReference type="NCBI Taxonomy" id="1737065"/>
    <lineage>
        <taxon>Bacteria</taxon>
        <taxon>Pseudomonadati</taxon>
        <taxon>Bacteroidota</taxon>
        <taxon>Flavobacteriia</taxon>
        <taxon>Flavobacteriales</taxon>
        <taxon>Flavobacteriaceae</taxon>
        <taxon>Salinimicrobium</taxon>
    </lineage>
</organism>
<dbReference type="RefSeq" id="WP_380752248.1">
    <property type="nucleotide sequence ID" value="NZ_JBHULT010000009.1"/>
</dbReference>
<feature type="domain" description="Peptidase S9 prolyl oligopeptidase catalytic" evidence="3">
    <location>
        <begin position="446"/>
        <end position="647"/>
    </location>
</feature>
<dbReference type="Proteomes" id="UP001597468">
    <property type="component" value="Unassembled WGS sequence"/>
</dbReference>
<evidence type="ECO:0000256" key="2">
    <source>
        <dbReference type="SAM" id="SignalP"/>
    </source>
</evidence>
<evidence type="ECO:0000259" key="3">
    <source>
        <dbReference type="Pfam" id="PF00326"/>
    </source>
</evidence>
<dbReference type="SUPFAM" id="SSF82171">
    <property type="entry name" value="DPP6 N-terminal domain-like"/>
    <property type="match status" value="1"/>
</dbReference>
<dbReference type="EMBL" id="JBHULT010000009">
    <property type="protein sequence ID" value="MFD2518332.1"/>
    <property type="molecule type" value="Genomic_DNA"/>
</dbReference>
<dbReference type="PANTHER" id="PTHR42776">
    <property type="entry name" value="SERINE PEPTIDASE S9 FAMILY MEMBER"/>
    <property type="match status" value="1"/>
</dbReference>
<evidence type="ECO:0000313" key="5">
    <source>
        <dbReference type="Proteomes" id="UP001597468"/>
    </source>
</evidence>
<gene>
    <name evidence="4" type="ORF">ACFSTG_10540</name>
</gene>
<sequence length="663" mass="73570">MKRSITILLFLIAHTFFAQENVLTPQDVAKIEVITNAVISPNGDKVAYQLLVPADPTIENVPSKSHLYVYDRTGKTSTPFVTGYSVSNIKFRPGHNSITFTAKKENDKATALYEIPLSGGEAQKLYEFDASISSFDWHSNGNRLAFVSNEKKEKNGHALPYQPEIYESDLQNSSAFVMDLNSATPKKLEVEGHVTAVQWSPEGSKLAVSAAPSSLVDDFYTGQKIYIVDANTTGVTAQIEHKAKMGQFEWGPDGKKIAFIAGEDQHDPIDGRIFIADATGGKPQILQQQFEGQFHALSWKDNKTLNFLASEGVYSSLGTLDTNGNLKKTFEDKNLNITGFSAADNNSIAFVANSAQHPGELFLLNAKASAAERITNSNEWLKDKKLGNQEVITYKASDGMEIQGILIHPLESTGKIPLITVVHGGPEAHYDNGWLTAYSMPGHVGAAQGYAVFYPNYRGSTGRGIEFAKSSQGDPAGKEFDDIIDGIDFLIENHNIDRDKVGVTGGSYGGYATAWMSTRHTDRFAAGVMSVGISNNISKWGTSDIPEEMFLVHSRKRIWDDYQFYLERSPIFYADQAKTPLLILHGKEDTRVDPGQSYELYRHIKTRTDTPVRLVLYPEEGHGNRKSTARYDFNLRMMRWFDTYLKNQTAEVPGINLELQLQD</sequence>
<evidence type="ECO:0000256" key="1">
    <source>
        <dbReference type="ARBA" id="ARBA00022801"/>
    </source>
</evidence>
<dbReference type="SUPFAM" id="SSF53474">
    <property type="entry name" value="alpha/beta-Hydrolases"/>
    <property type="match status" value="1"/>
</dbReference>
<accession>A0ABW5IXD4</accession>
<keyword evidence="1" id="KW-0378">Hydrolase</keyword>
<keyword evidence="5" id="KW-1185">Reference proteome</keyword>
<proteinExistence type="predicted"/>
<feature type="signal peptide" evidence="2">
    <location>
        <begin position="1"/>
        <end position="18"/>
    </location>
</feature>
<dbReference type="Gene3D" id="3.40.50.1820">
    <property type="entry name" value="alpha/beta hydrolase"/>
    <property type="match status" value="1"/>
</dbReference>
<keyword evidence="2" id="KW-0732">Signal</keyword>
<dbReference type="Pfam" id="PF00326">
    <property type="entry name" value="Peptidase_S9"/>
    <property type="match status" value="1"/>
</dbReference>
<evidence type="ECO:0000313" key="4">
    <source>
        <dbReference type="EMBL" id="MFD2518332.1"/>
    </source>
</evidence>
<dbReference type="PANTHER" id="PTHR42776:SF27">
    <property type="entry name" value="DIPEPTIDYL PEPTIDASE FAMILY MEMBER 6"/>
    <property type="match status" value="1"/>
</dbReference>
<dbReference type="InterPro" id="IPR029058">
    <property type="entry name" value="AB_hydrolase_fold"/>
</dbReference>
<reference evidence="5" key="1">
    <citation type="journal article" date="2019" name="Int. J. Syst. Evol. Microbiol.">
        <title>The Global Catalogue of Microorganisms (GCM) 10K type strain sequencing project: providing services to taxonomists for standard genome sequencing and annotation.</title>
        <authorList>
            <consortium name="The Broad Institute Genomics Platform"/>
            <consortium name="The Broad Institute Genome Sequencing Center for Infectious Disease"/>
            <person name="Wu L."/>
            <person name="Ma J."/>
        </authorList>
    </citation>
    <scope>NUCLEOTIDE SEQUENCE [LARGE SCALE GENOMIC DNA]</scope>
    <source>
        <strain evidence="5">KCTC 42585</strain>
    </source>
</reference>
<protein>
    <submittedName>
        <fullName evidence="4">S9 family peptidase</fullName>
    </submittedName>
</protein>
<dbReference type="InterPro" id="IPR011042">
    <property type="entry name" value="6-blade_b-propeller_TolB-like"/>
</dbReference>
<dbReference type="InterPro" id="IPR001375">
    <property type="entry name" value="Peptidase_S9_cat"/>
</dbReference>
<feature type="chain" id="PRO_5045261814" evidence="2">
    <location>
        <begin position="19"/>
        <end position="663"/>
    </location>
</feature>
<comment type="caution">
    <text evidence="4">The sequence shown here is derived from an EMBL/GenBank/DDBJ whole genome shotgun (WGS) entry which is preliminary data.</text>
</comment>
<name>A0ABW5IXD4_9FLAO</name>